<dbReference type="InterPro" id="IPR039298">
    <property type="entry name" value="ACOT13"/>
</dbReference>
<proteinExistence type="inferred from homology"/>
<dbReference type="RefSeq" id="WP_061496957.1">
    <property type="nucleotide sequence ID" value="NZ_CP010951.1"/>
</dbReference>
<feature type="domain" description="Thioesterase" evidence="3">
    <location>
        <begin position="50"/>
        <end position="119"/>
    </location>
</feature>
<name>A0A127JWP1_9BURK</name>
<sequence>MSSTAPLDQVRAINAMAAFNRWCGIEVERAEPGKVEISMPWRPEAGQYSGFLHAGLVGALIDTACGFAAVTVVGRVLASHYAVNCLRPAVGERFVARARVVKSGKSQVFTACELYAQSAGEEKLVATGETLLSVVQAGPEA</sequence>
<keyword evidence="5" id="KW-1185">Reference proteome</keyword>
<evidence type="ECO:0000259" key="3">
    <source>
        <dbReference type="Pfam" id="PF03061"/>
    </source>
</evidence>
<dbReference type="EMBL" id="CP010951">
    <property type="protein sequence ID" value="AMO22452.1"/>
    <property type="molecule type" value="Genomic_DNA"/>
</dbReference>
<reference evidence="4 5" key="1">
    <citation type="journal article" date="2014" name="Int. J. Syst. Evol. Microbiol.">
        <title>Ramlibacter solisilvae sp. nov., isolated from forest soil, and emended description of the genus Ramlibacter.</title>
        <authorList>
            <person name="Lee H.J."/>
            <person name="Lee S.H."/>
            <person name="Lee S.S."/>
            <person name="Lee J.S."/>
            <person name="Kim Y."/>
            <person name="Kim S.C."/>
            <person name="Jeon C.O."/>
        </authorList>
    </citation>
    <scope>NUCLEOTIDE SEQUENCE [LARGE SCALE GENOMIC DNA]</scope>
    <source>
        <strain evidence="4 5">5-10</strain>
    </source>
</reference>
<comment type="similarity">
    <text evidence="1">Belongs to the thioesterase PaaI family.</text>
</comment>
<dbReference type="OrthoDB" id="8525891at2"/>
<dbReference type="PANTHER" id="PTHR21660:SF1">
    <property type="entry name" value="ACYL-COENZYME A THIOESTERASE 13"/>
    <property type="match status" value="1"/>
</dbReference>
<evidence type="ECO:0000313" key="5">
    <source>
        <dbReference type="Proteomes" id="UP000070433"/>
    </source>
</evidence>
<evidence type="ECO:0000256" key="1">
    <source>
        <dbReference type="ARBA" id="ARBA00008324"/>
    </source>
</evidence>
<keyword evidence="2" id="KW-0378">Hydrolase</keyword>
<organism evidence="4 5">
    <name type="scientific">Ramlibacter tataouinensis</name>
    <dbReference type="NCBI Taxonomy" id="94132"/>
    <lineage>
        <taxon>Bacteria</taxon>
        <taxon>Pseudomonadati</taxon>
        <taxon>Pseudomonadota</taxon>
        <taxon>Betaproteobacteria</taxon>
        <taxon>Burkholderiales</taxon>
        <taxon>Comamonadaceae</taxon>
        <taxon>Ramlibacter</taxon>
    </lineage>
</organism>
<gene>
    <name evidence="4" type="ORF">UC35_05470</name>
</gene>
<dbReference type="GO" id="GO:0047617">
    <property type="term" value="F:fatty acyl-CoA hydrolase activity"/>
    <property type="evidence" value="ECO:0007669"/>
    <property type="project" value="InterPro"/>
</dbReference>
<dbReference type="Gene3D" id="3.10.129.10">
    <property type="entry name" value="Hotdog Thioesterase"/>
    <property type="match status" value="1"/>
</dbReference>
<accession>A0A127JWP1</accession>
<dbReference type="InterPro" id="IPR029069">
    <property type="entry name" value="HotDog_dom_sf"/>
</dbReference>
<dbReference type="Pfam" id="PF03061">
    <property type="entry name" value="4HBT"/>
    <property type="match status" value="1"/>
</dbReference>
<dbReference type="InterPro" id="IPR003736">
    <property type="entry name" value="PAAI_dom"/>
</dbReference>
<dbReference type="SUPFAM" id="SSF54637">
    <property type="entry name" value="Thioesterase/thiol ester dehydrase-isomerase"/>
    <property type="match status" value="1"/>
</dbReference>
<evidence type="ECO:0000313" key="4">
    <source>
        <dbReference type="EMBL" id="AMO22452.1"/>
    </source>
</evidence>
<dbReference type="NCBIfam" id="TIGR00369">
    <property type="entry name" value="unchar_dom_1"/>
    <property type="match status" value="1"/>
</dbReference>
<dbReference type="Proteomes" id="UP000070433">
    <property type="component" value="Chromosome"/>
</dbReference>
<evidence type="ECO:0000256" key="2">
    <source>
        <dbReference type="ARBA" id="ARBA00022801"/>
    </source>
</evidence>
<dbReference type="CDD" id="cd03443">
    <property type="entry name" value="PaaI_thioesterase"/>
    <property type="match status" value="1"/>
</dbReference>
<dbReference type="AlphaFoldDB" id="A0A127JWP1"/>
<dbReference type="PANTHER" id="PTHR21660">
    <property type="entry name" value="THIOESTERASE SUPERFAMILY MEMBER-RELATED"/>
    <property type="match status" value="1"/>
</dbReference>
<protein>
    <submittedName>
        <fullName evidence="4">Phenylacetic acid degradation protein</fullName>
    </submittedName>
</protein>
<dbReference type="InterPro" id="IPR006683">
    <property type="entry name" value="Thioestr_dom"/>
</dbReference>